<dbReference type="GO" id="GO:0003700">
    <property type="term" value="F:DNA-binding transcription factor activity"/>
    <property type="evidence" value="ECO:0007669"/>
    <property type="project" value="InterPro"/>
</dbReference>
<dbReference type="InterPro" id="IPR050389">
    <property type="entry name" value="LysR-type_TF"/>
</dbReference>
<proteinExistence type="inferred from homology"/>
<keyword evidence="3 6" id="KW-0238">DNA-binding</keyword>
<dbReference type="PROSITE" id="PS50931">
    <property type="entry name" value="HTH_LYSR"/>
    <property type="match status" value="1"/>
</dbReference>
<dbReference type="Pfam" id="PF03466">
    <property type="entry name" value="LysR_substrate"/>
    <property type="match status" value="1"/>
</dbReference>
<dbReference type="Proteomes" id="UP000198582">
    <property type="component" value="Unassembled WGS sequence"/>
</dbReference>
<dbReference type="InterPro" id="IPR036388">
    <property type="entry name" value="WH-like_DNA-bd_sf"/>
</dbReference>
<feature type="domain" description="HTH lysR-type" evidence="5">
    <location>
        <begin position="3"/>
        <end position="60"/>
    </location>
</feature>
<dbReference type="CDD" id="cd08460">
    <property type="entry name" value="PBP2_DntR_like_1"/>
    <property type="match status" value="1"/>
</dbReference>
<dbReference type="Pfam" id="PF00126">
    <property type="entry name" value="HTH_1"/>
    <property type="match status" value="1"/>
</dbReference>
<dbReference type="PANTHER" id="PTHR30118">
    <property type="entry name" value="HTH-TYPE TRANSCRIPTIONAL REGULATOR LEUO-RELATED"/>
    <property type="match status" value="1"/>
</dbReference>
<evidence type="ECO:0000259" key="5">
    <source>
        <dbReference type="PROSITE" id="PS50931"/>
    </source>
</evidence>
<organism evidence="6 7">
    <name type="scientific">Amycolatopsis saalfeldensis</name>
    <dbReference type="NCBI Taxonomy" id="394193"/>
    <lineage>
        <taxon>Bacteria</taxon>
        <taxon>Bacillati</taxon>
        <taxon>Actinomycetota</taxon>
        <taxon>Actinomycetes</taxon>
        <taxon>Pseudonocardiales</taxon>
        <taxon>Pseudonocardiaceae</taxon>
        <taxon>Amycolatopsis</taxon>
    </lineage>
</organism>
<sequence>MQVDLNLLVALDALLEENSVAAAADRLRLSAPAMSRTLARIRRATGDDILVRTGRTMSPTPRALELRDEAHELVRRAAAVLTPARELDLAGLERVFTVRGHDALVDALAPLLVGALAEAAPRAGLRLLAETSADSTDLARGHVDLEVGATRPARPEIAAETIGADRVVAAMRSGHPLAEGDLTPERFAAAVHVSVSRRGRRHGAIDEALTGLGLSRRVVASLPTSAAALDLAAGSDLVAVVAERVCRPLWTKRGLVVRTLPFTLPPVPVVLAWHHRHDSDPAHAWLRAEVRRALETVVAPEQLTP</sequence>
<keyword evidence="4" id="KW-0804">Transcription</keyword>
<dbReference type="Gene3D" id="3.40.190.10">
    <property type="entry name" value="Periplasmic binding protein-like II"/>
    <property type="match status" value="2"/>
</dbReference>
<dbReference type="STRING" id="394193.SAMN04489732_103386"/>
<dbReference type="SUPFAM" id="SSF53850">
    <property type="entry name" value="Periplasmic binding protein-like II"/>
    <property type="match status" value="1"/>
</dbReference>
<dbReference type="AlphaFoldDB" id="A0A1H8UPC8"/>
<dbReference type="PANTHER" id="PTHR30118:SF15">
    <property type="entry name" value="TRANSCRIPTIONAL REGULATORY PROTEIN"/>
    <property type="match status" value="1"/>
</dbReference>
<evidence type="ECO:0000256" key="2">
    <source>
        <dbReference type="ARBA" id="ARBA00023015"/>
    </source>
</evidence>
<dbReference type="GO" id="GO:0003677">
    <property type="term" value="F:DNA binding"/>
    <property type="evidence" value="ECO:0007669"/>
    <property type="project" value="UniProtKB-KW"/>
</dbReference>
<gene>
    <name evidence="6" type="ORF">SAMN04489732_103386</name>
</gene>
<name>A0A1H8UPC8_9PSEU</name>
<evidence type="ECO:0000313" key="6">
    <source>
        <dbReference type="EMBL" id="SEP04946.1"/>
    </source>
</evidence>
<reference evidence="6 7" key="1">
    <citation type="submission" date="2016-10" db="EMBL/GenBank/DDBJ databases">
        <authorList>
            <person name="de Groot N.N."/>
        </authorList>
    </citation>
    <scope>NUCLEOTIDE SEQUENCE [LARGE SCALE GENOMIC DNA]</scope>
    <source>
        <strain evidence="6 7">DSM 44993</strain>
    </source>
</reference>
<accession>A0A1H8UPC8</accession>
<dbReference type="InterPro" id="IPR005119">
    <property type="entry name" value="LysR_subst-bd"/>
</dbReference>
<evidence type="ECO:0000313" key="7">
    <source>
        <dbReference type="Proteomes" id="UP000198582"/>
    </source>
</evidence>
<keyword evidence="7" id="KW-1185">Reference proteome</keyword>
<evidence type="ECO:0000256" key="1">
    <source>
        <dbReference type="ARBA" id="ARBA00009437"/>
    </source>
</evidence>
<dbReference type="InterPro" id="IPR036390">
    <property type="entry name" value="WH_DNA-bd_sf"/>
</dbReference>
<dbReference type="SUPFAM" id="SSF46785">
    <property type="entry name" value="Winged helix' DNA-binding domain"/>
    <property type="match status" value="1"/>
</dbReference>
<dbReference type="InterPro" id="IPR000847">
    <property type="entry name" value="LysR_HTH_N"/>
</dbReference>
<protein>
    <submittedName>
        <fullName evidence="6">DNA-binding transcriptional regulator, LysR family</fullName>
    </submittedName>
</protein>
<evidence type="ECO:0000256" key="3">
    <source>
        <dbReference type="ARBA" id="ARBA00023125"/>
    </source>
</evidence>
<dbReference type="EMBL" id="FOEF01000003">
    <property type="protein sequence ID" value="SEP04946.1"/>
    <property type="molecule type" value="Genomic_DNA"/>
</dbReference>
<comment type="similarity">
    <text evidence="1">Belongs to the LysR transcriptional regulatory family.</text>
</comment>
<keyword evidence="2" id="KW-0805">Transcription regulation</keyword>
<evidence type="ECO:0000256" key="4">
    <source>
        <dbReference type="ARBA" id="ARBA00023163"/>
    </source>
</evidence>
<dbReference type="Gene3D" id="1.10.10.10">
    <property type="entry name" value="Winged helix-like DNA-binding domain superfamily/Winged helix DNA-binding domain"/>
    <property type="match status" value="1"/>
</dbReference>